<reference evidence="1" key="1">
    <citation type="submission" date="2022-05" db="EMBL/GenBank/DDBJ databases">
        <title>A multi-omics perspective on studying reproductive biology in Daphnia sinensis.</title>
        <authorList>
            <person name="Jia J."/>
        </authorList>
    </citation>
    <scope>NUCLEOTIDE SEQUENCE</scope>
    <source>
        <strain evidence="1">WSL</strain>
    </source>
</reference>
<dbReference type="Pfam" id="PF06841">
    <property type="entry name" value="Phage_T4_gp19"/>
    <property type="match status" value="1"/>
</dbReference>
<dbReference type="GO" id="GO:0005198">
    <property type="term" value="F:structural molecule activity"/>
    <property type="evidence" value="ECO:0007669"/>
    <property type="project" value="InterPro"/>
</dbReference>
<proteinExistence type="predicted"/>
<keyword evidence="2" id="KW-1185">Reference proteome</keyword>
<dbReference type="PANTHER" id="PTHR38009:SF1">
    <property type="entry name" value="CONSERVED HYPOTHETICAL PHAGE TAIL PROTEIN"/>
    <property type="match status" value="1"/>
</dbReference>
<dbReference type="InterPro" id="IPR011747">
    <property type="entry name" value="CHP02241"/>
</dbReference>
<evidence type="ECO:0000313" key="1">
    <source>
        <dbReference type="EMBL" id="KAI9550092.1"/>
    </source>
</evidence>
<evidence type="ECO:0000313" key="2">
    <source>
        <dbReference type="Proteomes" id="UP000820818"/>
    </source>
</evidence>
<gene>
    <name evidence="1" type="ORF">GHT06_004986</name>
</gene>
<dbReference type="Proteomes" id="UP000820818">
    <property type="component" value="Unassembled WGS sequence"/>
</dbReference>
<evidence type="ECO:0008006" key="3">
    <source>
        <dbReference type="Google" id="ProtNLM"/>
    </source>
</evidence>
<dbReference type="EMBL" id="WJBH02000187">
    <property type="protein sequence ID" value="KAI9550092.1"/>
    <property type="molecule type" value="Genomic_DNA"/>
</dbReference>
<comment type="caution">
    <text evidence="1">The sequence shown here is derived from an EMBL/GenBank/DDBJ whole genome shotgun (WGS) entry which is preliminary data.</text>
</comment>
<dbReference type="PANTHER" id="PTHR38009">
    <property type="entry name" value="CONSERVED HYPOTHETICAL PHAGE TAIL PROTEIN"/>
    <property type="match status" value="1"/>
</dbReference>
<dbReference type="NCBIfam" id="TIGR02241">
    <property type="entry name" value="conserved hypothetical phage tail region protein"/>
    <property type="match status" value="1"/>
</dbReference>
<dbReference type="AlphaFoldDB" id="A0AAD5KEA4"/>
<name>A0AAD5KEA4_9CRUS</name>
<dbReference type="InterPro" id="IPR010667">
    <property type="entry name" value="Phage_T4_Gp19"/>
</dbReference>
<organism evidence="1 2">
    <name type="scientific">Daphnia sinensis</name>
    <dbReference type="NCBI Taxonomy" id="1820382"/>
    <lineage>
        <taxon>Eukaryota</taxon>
        <taxon>Metazoa</taxon>
        <taxon>Ecdysozoa</taxon>
        <taxon>Arthropoda</taxon>
        <taxon>Crustacea</taxon>
        <taxon>Branchiopoda</taxon>
        <taxon>Diplostraca</taxon>
        <taxon>Cladocera</taxon>
        <taxon>Anomopoda</taxon>
        <taxon>Daphniidae</taxon>
        <taxon>Daphnia</taxon>
        <taxon>Daphnia similis group</taxon>
    </lineage>
</organism>
<protein>
    <recommendedName>
        <fullName evidence="3">Phage tail protein</fullName>
    </recommendedName>
</protein>
<sequence length="172" mass="19238">MAAPTAGTGGEQDQFWPLPKFYFSVDIGDQTDLPFQEVSGLDIDTEVIEYRHGNSPVHSTIKMPGLMKYGDITLKKGVFTTDNKFYDWISKISLNTYERLTVVIRLLDEQGNPKMTWTLTNAFPKQVTPTDMNSQSSEAAIETIVLAHEVKNRSSLTLSKTNLKGSLPDFES</sequence>
<accession>A0AAD5KEA4</accession>